<sequence>MSMTNLLSTKVKWAAIAVVGLGFLAFDSLIIVKEGQQAVISQFGSPVKVIDQAGLVVKMPTPVQTVTHIDSRAQVLSLPHNEYGTSDRSNLVVENFIVWKIADPIRYLTSVGNKEVASTRLSALVNAEVGIAISSVNLPTLFGMAEQDKSVKSLFAEITTKVDAKAQRELGIEVTSLRAKRLGFPIQSLASIYNRMESEWQHLEKKYIAEGEELAASIRAETDRLVSEIEAKAYRDGQIIRGESEALAAATYADAYQSNADYFTFTRYMETYEKVLKDNATLILPTDLPLFEQFFETPKVKK</sequence>
<evidence type="ECO:0000259" key="8">
    <source>
        <dbReference type="SMART" id="SM00244"/>
    </source>
</evidence>
<dbReference type="SUPFAM" id="SSF117892">
    <property type="entry name" value="Band 7/SPFH domain"/>
    <property type="match status" value="1"/>
</dbReference>
<feature type="transmembrane region" description="Helical" evidence="7">
    <location>
        <begin position="12"/>
        <end position="32"/>
    </location>
</feature>
<evidence type="ECO:0000256" key="6">
    <source>
        <dbReference type="PIRNR" id="PIRNR005651"/>
    </source>
</evidence>
<evidence type="ECO:0000256" key="1">
    <source>
        <dbReference type="ARBA" id="ARBA00004167"/>
    </source>
</evidence>
<reference evidence="9" key="1">
    <citation type="journal article" date="2014" name="Int. J. Syst. Evol. Microbiol.">
        <title>Complete genome sequence of Corynebacterium casei LMG S-19264T (=DSM 44701T), isolated from a smear-ripened cheese.</title>
        <authorList>
            <consortium name="US DOE Joint Genome Institute (JGI-PGF)"/>
            <person name="Walter F."/>
            <person name="Albersmeier A."/>
            <person name="Kalinowski J."/>
            <person name="Ruckert C."/>
        </authorList>
    </citation>
    <scope>NUCLEOTIDE SEQUENCE</scope>
    <source>
        <strain evidence="9">NBRC 101628</strain>
    </source>
</reference>
<organism evidence="9 10">
    <name type="scientific">Paraferrimonas sedimenticola</name>
    <dbReference type="NCBI Taxonomy" id="375674"/>
    <lineage>
        <taxon>Bacteria</taxon>
        <taxon>Pseudomonadati</taxon>
        <taxon>Pseudomonadota</taxon>
        <taxon>Gammaproteobacteria</taxon>
        <taxon>Alteromonadales</taxon>
        <taxon>Ferrimonadaceae</taxon>
        <taxon>Paraferrimonas</taxon>
    </lineage>
</organism>
<comment type="caution">
    <text evidence="9">The sequence shown here is derived from an EMBL/GenBank/DDBJ whole genome shotgun (WGS) entry which is preliminary data.</text>
</comment>
<name>A0AA37RZ98_9GAMM</name>
<accession>A0AA37RZ98</accession>
<gene>
    <name evidence="9" type="primary">hflC_2</name>
    <name evidence="9" type="ORF">GCM10007895_33520</name>
</gene>
<comment type="subcellular location">
    <subcellularLocation>
        <location evidence="1">Membrane</location>
        <topology evidence="1">Single-pass membrane protein</topology>
    </subcellularLocation>
</comment>
<dbReference type="PIRSF" id="PIRSF005651">
    <property type="entry name" value="HflC"/>
    <property type="match status" value="1"/>
</dbReference>
<reference evidence="9" key="2">
    <citation type="submission" date="2023-01" db="EMBL/GenBank/DDBJ databases">
        <title>Draft genome sequence of Paraferrimonas sedimenticola strain NBRC 101628.</title>
        <authorList>
            <person name="Sun Q."/>
            <person name="Mori K."/>
        </authorList>
    </citation>
    <scope>NUCLEOTIDE SEQUENCE</scope>
    <source>
        <strain evidence="9">NBRC 101628</strain>
    </source>
</reference>
<dbReference type="PANTHER" id="PTHR42911">
    <property type="entry name" value="MODULATOR OF FTSH PROTEASE HFLC"/>
    <property type="match status" value="1"/>
</dbReference>
<comment type="function">
    <text evidence="6">HflC and HflK could regulate a protease.</text>
</comment>
<keyword evidence="4 7" id="KW-1133">Transmembrane helix</keyword>
<evidence type="ECO:0000256" key="5">
    <source>
        <dbReference type="ARBA" id="ARBA00023136"/>
    </source>
</evidence>
<keyword evidence="10" id="KW-1185">Reference proteome</keyword>
<keyword evidence="3 7" id="KW-0812">Transmembrane</keyword>
<keyword evidence="5 7" id="KW-0472">Membrane</keyword>
<dbReference type="Pfam" id="PF01145">
    <property type="entry name" value="Band_7"/>
    <property type="match status" value="1"/>
</dbReference>
<evidence type="ECO:0000256" key="2">
    <source>
        <dbReference type="ARBA" id="ARBA00007862"/>
    </source>
</evidence>
<dbReference type="EMBL" id="BSNC01000016">
    <property type="protein sequence ID" value="GLP98045.1"/>
    <property type="molecule type" value="Genomic_DNA"/>
</dbReference>
<dbReference type="CDD" id="cd03405">
    <property type="entry name" value="SPFH_HflC"/>
    <property type="match status" value="1"/>
</dbReference>
<dbReference type="SMART" id="SM00244">
    <property type="entry name" value="PHB"/>
    <property type="match status" value="1"/>
</dbReference>
<dbReference type="InterPro" id="IPR001107">
    <property type="entry name" value="Band_7"/>
</dbReference>
<dbReference type="Gene3D" id="3.30.479.30">
    <property type="entry name" value="Band 7 domain"/>
    <property type="match status" value="1"/>
</dbReference>
<evidence type="ECO:0000313" key="10">
    <source>
        <dbReference type="Proteomes" id="UP001161422"/>
    </source>
</evidence>
<dbReference type="PANTHER" id="PTHR42911:SF1">
    <property type="entry name" value="MODULATOR OF FTSH PROTEASE HFLC"/>
    <property type="match status" value="1"/>
</dbReference>
<comment type="similarity">
    <text evidence="2 6">Belongs to the band 7/mec-2 family. HflC subfamily.</text>
</comment>
<dbReference type="GO" id="GO:0016020">
    <property type="term" value="C:membrane"/>
    <property type="evidence" value="ECO:0007669"/>
    <property type="project" value="UniProtKB-SubCell"/>
</dbReference>
<feature type="domain" description="Band 7" evidence="8">
    <location>
        <begin position="27"/>
        <end position="196"/>
    </location>
</feature>
<dbReference type="InterPro" id="IPR010200">
    <property type="entry name" value="HflC"/>
</dbReference>
<evidence type="ECO:0000313" key="9">
    <source>
        <dbReference type="EMBL" id="GLP98045.1"/>
    </source>
</evidence>
<dbReference type="Proteomes" id="UP001161422">
    <property type="component" value="Unassembled WGS sequence"/>
</dbReference>
<evidence type="ECO:0000256" key="3">
    <source>
        <dbReference type="ARBA" id="ARBA00022692"/>
    </source>
</evidence>
<evidence type="ECO:0000256" key="7">
    <source>
        <dbReference type="SAM" id="Phobius"/>
    </source>
</evidence>
<dbReference type="AlphaFoldDB" id="A0AA37RZ98"/>
<dbReference type="InterPro" id="IPR036013">
    <property type="entry name" value="Band_7/SPFH_dom_sf"/>
</dbReference>
<proteinExistence type="inferred from homology"/>
<protein>
    <recommendedName>
        <fullName evidence="6">Protein HflC</fullName>
    </recommendedName>
</protein>
<evidence type="ECO:0000256" key="4">
    <source>
        <dbReference type="ARBA" id="ARBA00022989"/>
    </source>
</evidence>
<dbReference type="RefSeq" id="WP_095507163.1">
    <property type="nucleotide sequence ID" value="NZ_BSNC01000016.1"/>
</dbReference>